<dbReference type="EMBL" id="QZEY01000014">
    <property type="protein sequence ID" value="RJL24824.1"/>
    <property type="molecule type" value="Genomic_DNA"/>
</dbReference>
<sequence>MSDAAREQRIQQLQALLRRIDELDRPLRTVPHPMPADAWSGQAADRHSADHQGRLQAARQEISTARHTVQQELTRLQNERD</sequence>
<protein>
    <submittedName>
        <fullName evidence="2">Uncharacterized protein</fullName>
    </submittedName>
</protein>
<organism evidence="2 3">
    <name type="scientific">Bailinhaonella thermotolerans</name>
    <dbReference type="NCBI Taxonomy" id="1070861"/>
    <lineage>
        <taxon>Bacteria</taxon>
        <taxon>Bacillati</taxon>
        <taxon>Actinomycetota</taxon>
        <taxon>Actinomycetes</taxon>
        <taxon>Streptosporangiales</taxon>
        <taxon>Streptosporangiaceae</taxon>
        <taxon>Bailinhaonella</taxon>
    </lineage>
</organism>
<keyword evidence="3" id="KW-1185">Reference proteome</keyword>
<dbReference type="OrthoDB" id="5244663at2"/>
<reference evidence="2 3" key="1">
    <citation type="submission" date="2018-09" db="EMBL/GenBank/DDBJ databases">
        <title>YIM 75507 draft genome.</title>
        <authorList>
            <person name="Tang S."/>
            <person name="Feng Y."/>
        </authorList>
    </citation>
    <scope>NUCLEOTIDE SEQUENCE [LARGE SCALE GENOMIC DNA]</scope>
    <source>
        <strain evidence="2 3">YIM 75507</strain>
    </source>
</reference>
<feature type="region of interest" description="Disordered" evidence="1">
    <location>
        <begin position="28"/>
        <end position="57"/>
    </location>
</feature>
<proteinExistence type="predicted"/>
<name>A0A3A4ADS0_9ACTN</name>
<comment type="caution">
    <text evidence="2">The sequence shown here is derived from an EMBL/GenBank/DDBJ whole genome shotgun (WGS) entry which is preliminary data.</text>
</comment>
<dbReference type="AlphaFoldDB" id="A0A3A4ADS0"/>
<accession>A0A3A4ADS0</accession>
<evidence type="ECO:0000256" key="1">
    <source>
        <dbReference type="SAM" id="MobiDB-lite"/>
    </source>
</evidence>
<feature type="compositionally biased region" description="Basic and acidic residues" evidence="1">
    <location>
        <begin position="44"/>
        <end position="53"/>
    </location>
</feature>
<evidence type="ECO:0000313" key="3">
    <source>
        <dbReference type="Proteomes" id="UP000265768"/>
    </source>
</evidence>
<dbReference type="RefSeq" id="WP_119929740.1">
    <property type="nucleotide sequence ID" value="NZ_QZEY01000014.1"/>
</dbReference>
<evidence type="ECO:0000313" key="2">
    <source>
        <dbReference type="EMBL" id="RJL24824.1"/>
    </source>
</evidence>
<dbReference type="Proteomes" id="UP000265768">
    <property type="component" value="Unassembled WGS sequence"/>
</dbReference>
<gene>
    <name evidence="2" type="ORF">D5H75_29030</name>
</gene>